<dbReference type="PANTHER" id="PTHR43833">
    <property type="entry name" value="POTASSIUM CHANNEL PROTEIN 2-RELATED-RELATED"/>
    <property type="match status" value="1"/>
</dbReference>
<dbReference type="PROSITE" id="PS51201">
    <property type="entry name" value="RCK_N"/>
    <property type="match status" value="1"/>
</dbReference>
<sequence length="218" mass="23128">MIGQYLVIGVGRFGSAVARTLYDLGHEVVAVDRDEAELQAVMGHVTHAAVLDATDERALDRLGLAHFEVVIVAIGDDLEASILATVGSKAGGARYVIAKANDRSMARILATVGADEIVRPEHDMGARLAMQLASPSEVASLELGPDNSIVELDVRDLLVGTLETLRLPARFGVQVLAVHRGRDVIVSPGASFALASGDRIVVIGKNSDLDTLREHLPR</sequence>
<keyword evidence="4" id="KW-1185">Reference proteome</keyword>
<dbReference type="KEGG" id="aym:YM304_20750"/>
<dbReference type="Gene3D" id="3.40.50.720">
    <property type="entry name" value="NAD(P)-binding Rossmann-like Domain"/>
    <property type="match status" value="1"/>
</dbReference>
<evidence type="ECO:0000259" key="1">
    <source>
        <dbReference type="PROSITE" id="PS51201"/>
    </source>
</evidence>
<proteinExistence type="predicted"/>
<dbReference type="GO" id="GO:0008324">
    <property type="term" value="F:monoatomic cation transmembrane transporter activity"/>
    <property type="evidence" value="ECO:0007669"/>
    <property type="project" value="InterPro"/>
</dbReference>
<dbReference type="InterPro" id="IPR050721">
    <property type="entry name" value="Trk_Ktr_HKT_K-transport"/>
</dbReference>
<feature type="domain" description="RCK C-terminal" evidence="2">
    <location>
        <begin position="136"/>
        <end position="218"/>
    </location>
</feature>
<organism evidence="3 4">
    <name type="scientific">Ilumatobacter coccineus (strain NBRC 103263 / KCTC 29153 / YM16-304)</name>
    <dbReference type="NCBI Taxonomy" id="1313172"/>
    <lineage>
        <taxon>Bacteria</taxon>
        <taxon>Bacillati</taxon>
        <taxon>Actinomycetota</taxon>
        <taxon>Acidimicrobiia</taxon>
        <taxon>Acidimicrobiales</taxon>
        <taxon>Ilumatobacteraceae</taxon>
        <taxon>Ilumatobacter</taxon>
    </lineage>
</organism>
<protein>
    <submittedName>
        <fullName evidence="3">Ktr system potassium uptake protein KtrA</fullName>
    </submittedName>
</protein>
<dbReference type="SUPFAM" id="SSF116726">
    <property type="entry name" value="TrkA C-terminal domain-like"/>
    <property type="match status" value="1"/>
</dbReference>
<dbReference type="PANTHER" id="PTHR43833:SF7">
    <property type="entry name" value="KTR SYSTEM POTASSIUM UPTAKE PROTEIN C"/>
    <property type="match status" value="1"/>
</dbReference>
<dbReference type="Pfam" id="PF02254">
    <property type="entry name" value="TrkA_N"/>
    <property type="match status" value="1"/>
</dbReference>
<dbReference type="Pfam" id="PF02080">
    <property type="entry name" value="TrkA_C"/>
    <property type="match status" value="1"/>
</dbReference>
<evidence type="ECO:0000259" key="2">
    <source>
        <dbReference type="PROSITE" id="PS51202"/>
    </source>
</evidence>
<dbReference type="GO" id="GO:0006813">
    <property type="term" value="P:potassium ion transport"/>
    <property type="evidence" value="ECO:0007669"/>
    <property type="project" value="InterPro"/>
</dbReference>
<dbReference type="EMBL" id="AP012057">
    <property type="protein sequence ID" value="BAN02389.1"/>
    <property type="molecule type" value="Genomic_DNA"/>
</dbReference>
<dbReference type="Gene3D" id="3.30.70.1450">
    <property type="entry name" value="Regulator of K+ conductance, C-terminal domain"/>
    <property type="match status" value="1"/>
</dbReference>
<evidence type="ECO:0000313" key="3">
    <source>
        <dbReference type="EMBL" id="BAN02389.1"/>
    </source>
</evidence>
<gene>
    <name evidence="3" type="primary">ktrA</name>
    <name evidence="3" type="ORF">YM304_20750</name>
</gene>
<name>A0A6C7EB09_ILUCY</name>
<dbReference type="SUPFAM" id="SSF51735">
    <property type="entry name" value="NAD(P)-binding Rossmann-fold domains"/>
    <property type="match status" value="1"/>
</dbReference>
<dbReference type="InterPro" id="IPR036291">
    <property type="entry name" value="NAD(P)-bd_dom_sf"/>
</dbReference>
<accession>A0A6C7EB09</accession>
<dbReference type="Proteomes" id="UP000011863">
    <property type="component" value="Chromosome"/>
</dbReference>
<dbReference type="PROSITE" id="PS51202">
    <property type="entry name" value="RCK_C"/>
    <property type="match status" value="1"/>
</dbReference>
<reference evidence="3 4" key="1">
    <citation type="journal article" date="2013" name="Int. J. Syst. Evol. Microbiol.">
        <title>Ilumatobacter nonamiense sp. nov. and Ilumatobacter coccineum sp. nov., isolated from seashore sand.</title>
        <authorList>
            <person name="Matsumoto A."/>
            <person name="Kasai H."/>
            <person name="Matsuo Y."/>
            <person name="Shizuri Y."/>
            <person name="Ichikawa N."/>
            <person name="Fujita N."/>
            <person name="Omura S."/>
            <person name="Takahashi Y."/>
        </authorList>
    </citation>
    <scope>NUCLEOTIDE SEQUENCE [LARGE SCALE GENOMIC DNA]</scope>
    <source>
        <strain evidence="4">NBRC 103263 / KCTC 29153 / YM16-304</strain>
    </source>
</reference>
<dbReference type="InterPro" id="IPR003148">
    <property type="entry name" value="RCK_N"/>
</dbReference>
<dbReference type="InterPro" id="IPR036721">
    <property type="entry name" value="RCK_C_sf"/>
</dbReference>
<dbReference type="AlphaFoldDB" id="A0A6C7EB09"/>
<dbReference type="RefSeq" id="WP_015441636.1">
    <property type="nucleotide sequence ID" value="NC_020520.1"/>
</dbReference>
<evidence type="ECO:0000313" key="4">
    <source>
        <dbReference type="Proteomes" id="UP000011863"/>
    </source>
</evidence>
<feature type="domain" description="RCK N-terminal" evidence="1">
    <location>
        <begin position="2"/>
        <end position="119"/>
    </location>
</feature>
<dbReference type="InterPro" id="IPR006037">
    <property type="entry name" value="RCK_C"/>
</dbReference>